<keyword evidence="2" id="KW-1185">Reference proteome</keyword>
<dbReference type="RefSeq" id="WP_127767132.1">
    <property type="nucleotide sequence ID" value="NZ_SADE01000003.1"/>
</dbReference>
<proteinExistence type="predicted"/>
<dbReference type="AlphaFoldDB" id="A0A437QK60"/>
<evidence type="ECO:0000313" key="2">
    <source>
        <dbReference type="Proteomes" id="UP000287447"/>
    </source>
</evidence>
<accession>A0A437QK60</accession>
<organism evidence="1 2">
    <name type="scientific">Hwanghaeella grinnelliae</name>
    <dbReference type="NCBI Taxonomy" id="2500179"/>
    <lineage>
        <taxon>Bacteria</taxon>
        <taxon>Pseudomonadati</taxon>
        <taxon>Pseudomonadota</taxon>
        <taxon>Alphaproteobacteria</taxon>
        <taxon>Rhodospirillales</taxon>
        <taxon>Rhodospirillaceae</taxon>
        <taxon>Hwanghaeella</taxon>
    </lineage>
</organism>
<dbReference type="Proteomes" id="UP000287447">
    <property type="component" value="Unassembled WGS sequence"/>
</dbReference>
<comment type="caution">
    <text evidence="1">The sequence shown here is derived from an EMBL/GenBank/DDBJ whole genome shotgun (WGS) entry which is preliminary data.</text>
</comment>
<gene>
    <name evidence="1" type="ORF">EOI86_18785</name>
</gene>
<protein>
    <submittedName>
        <fullName evidence="1">Uncharacterized protein</fullName>
    </submittedName>
</protein>
<evidence type="ECO:0000313" key="1">
    <source>
        <dbReference type="EMBL" id="RVU34885.1"/>
    </source>
</evidence>
<reference evidence="2" key="1">
    <citation type="submission" date="2019-01" db="EMBL/GenBank/DDBJ databases">
        <title>Gri0909 isolated from a small marine red alga.</title>
        <authorList>
            <person name="Kim J."/>
            <person name="Jeong S.E."/>
            <person name="Jeon C.O."/>
        </authorList>
    </citation>
    <scope>NUCLEOTIDE SEQUENCE [LARGE SCALE GENOMIC DNA]</scope>
    <source>
        <strain evidence="2">Gri0909</strain>
    </source>
</reference>
<sequence>MQGMLATWVDFDQAGEADFNEWYNTEHLLERAMVPGFYNARRYVAIHGSPKYFALYDTESPEVLTSPSYKHILENPTEWSMQIMPQFRNFDRCVAEQIYQYGQGWAQIAISMRISIPAEEVNRVADRLIETVLPVASEAAGTVGLFLMKPLAPTGGPKPAETKGPPITLFLNAACLDEQAANEALHGALGPHALESADIPPRFVNTGMYRFVCGVDRSVVDRNKPA</sequence>
<dbReference type="OrthoDB" id="3034735at2"/>
<dbReference type="EMBL" id="SADE01000003">
    <property type="protein sequence ID" value="RVU34885.1"/>
    <property type="molecule type" value="Genomic_DNA"/>
</dbReference>
<name>A0A437QK60_9PROT</name>